<dbReference type="PANTHER" id="PTHR34591:SF21">
    <property type="entry name" value="F-BOX DOMAIN CONTAINING PROTEIN, EXPRESSED"/>
    <property type="match status" value="1"/>
</dbReference>
<dbReference type="OrthoDB" id="634281at2759"/>
<accession>A0A6G1EIQ2</accession>
<name>A0A6G1EIQ2_9ORYZ</name>
<dbReference type="AlphaFoldDB" id="A0A6G1EIQ2"/>
<evidence type="ECO:0000313" key="1">
    <source>
        <dbReference type="EMBL" id="KAF0924710.1"/>
    </source>
</evidence>
<dbReference type="EMBL" id="SPHZ02000003">
    <property type="protein sequence ID" value="KAF0924710.1"/>
    <property type="molecule type" value="Genomic_DNA"/>
</dbReference>
<proteinExistence type="predicted"/>
<gene>
    <name evidence="1" type="ORF">E2562_014515</name>
</gene>
<evidence type="ECO:0000313" key="2">
    <source>
        <dbReference type="Proteomes" id="UP000479710"/>
    </source>
</evidence>
<dbReference type="Proteomes" id="UP000479710">
    <property type="component" value="Unassembled WGS sequence"/>
</dbReference>
<keyword evidence="2" id="KW-1185">Reference proteome</keyword>
<comment type="caution">
    <text evidence="1">The sequence shown here is derived from an EMBL/GenBank/DDBJ whole genome shotgun (WGS) entry which is preliminary data.</text>
</comment>
<dbReference type="PANTHER" id="PTHR34591">
    <property type="entry name" value="OS03G0653100 PROTEIN-RELATED"/>
    <property type="match status" value="1"/>
</dbReference>
<protein>
    <submittedName>
        <fullName evidence="1">Uncharacterized protein</fullName>
    </submittedName>
</protein>
<organism evidence="1 2">
    <name type="scientific">Oryza meyeriana var. granulata</name>
    <dbReference type="NCBI Taxonomy" id="110450"/>
    <lineage>
        <taxon>Eukaryota</taxon>
        <taxon>Viridiplantae</taxon>
        <taxon>Streptophyta</taxon>
        <taxon>Embryophyta</taxon>
        <taxon>Tracheophyta</taxon>
        <taxon>Spermatophyta</taxon>
        <taxon>Magnoliopsida</taxon>
        <taxon>Liliopsida</taxon>
        <taxon>Poales</taxon>
        <taxon>Poaceae</taxon>
        <taxon>BOP clade</taxon>
        <taxon>Oryzoideae</taxon>
        <taxon>Oryzeae</taxon>
        <taxon>Oryzinae</taxon>
        <taxon>Oryza</taxon>
        <taxon>Oryza meyeriana</taxon>
    </lineage>
</organism>
<sequence length="80" mass="9269">MAAAPFCLDELLASQDELHWLMEWPPSPYKINVFSSRTGRWEERPFVREGETVTTINDMKPWNHEIVSNVPTLVGADFYT</sequence>
<reference evidence="1 2" key="1">
    <citation type="submission" date="2019-11" db="EMBL/GenBank/DDBJ databases">
        <title>Whole genome sequence of Oryza granulata.</title>
        <authorList>
            <person name="Li W."/>
        </authorList>
    </citation>
    <scope>NUCLEOTIDE SEQUENCE [LARGE SCALE GENOMIC DNA]</scope>
    <source>
        <strain evidence="2">cv. Menghai</strain>
        <tissue evidence="1">Leaf</tissue>
    </source>
</reference>